<feature type="transmembrane region" description="Helical" evidence="1">
    <location>
        <begin position="39"/>
        <end position="60"/>
    </location>
</feature>
<keyword evidence="1" id="KW-0812">Transmembrane</keyword>
<dbReference type="EMBL" id="VSRR010048721">
    <property type="protein sequence ID" value="MPC78548.1"/>
    <property type="molecule type" value="Genomic_DNA"/>
</dbReference>
<comment type="caution">
    <text evidence="2">The sequence shown here is derived from an EMBL/GenBank/DDBJ whole genome shotgun (WGS) entry which is preliminary data.</text>
</comment>
<keyword evidence="1" id="KW-1133">Transmembrane helix</keyword>
<sequence length="64" mass="7166">MPRHVRCLREGGPSRGLACKPRLRHWPPQRDFTSRGSKVVVLVVVMVVEVVFSNSSTLHVKVSS</sequence>
<evidence type="ECO:0000256" key="1">
    <source>
        <dbReference type="SAM" id="Phobius"/>
    </source>
</evidence>
<reference evidence="2" key="1">
    <citation type="submission" date="2019-05" db="EMBL/GenBank/DDBJ databases">
        <title>Another draft genome of Portunus trituberculatus and its Hox gene families provides insights of decapod evolution.</title>
        <authorList>
            <person name="Jeong J.-H."/>
            <person name="Song I."/>
            <person name="Kim S."/>
            <person name="Choi T."/>
            <person name="Kim D."/>
            <person name="Ryu S."/>
            <person name="Kim W."/>
        </authorList>
    </citation>
    <scope>NUCLEOTIDE SEQUENCE [LARGE SCALE GENOMIC DNA]</scope>
    <source>
        <tissue evidence="2">Muscle</tissue>
    </source>
</reference>
<evidence type="ECO:0000313" key="2">
    <source>
        <dbReference type="EMBL" id="MPC78548.1"/>
    </source>
</evidence>
<dbReference type="Proteomes" id="UP000324222">
    <property type="component" value="Unassembled WGS sequence"/>
</dbReference>
<proteinExistence type="predicted"/>
<evidence type="ECO:0000313" key="3">
    <source>
        <dbReference type="Proteomes" id="UP000324222"/>
    </source>
</evidence>
<dbReference type="AlphaFoldDB" id="A0A5B7ICA0"/>
<accession>A0A5B7ICA0</accession>
<keyword evidence="1" id="KW-0472">Membrane</keyword>
<keyword evidence="3" id="KW-1185">Reference proteome</keyword>
<name>A0A5B7ICA0_PORTR</name>
<protein>
    <submittedName>
        <fullName evidence="2">Uncharacterized protein</fullName>
    </submittedName>
</protein>
<gene>
    <name evidence="2" type="ORF">E2C01_073036</name>
</gene>
<organism evidence="2 3">
    <name type="scientific">Portunus trituberculatus</name>
    <name type="common">Swimming crab</name>
    <name type="synonym">Neptunus trituberculatus</name>
    <dbReference type="NCBI Taxonomy" id="210409"/>
    <lineage>
        <taxon>Eukaryota</taxon>
        <taxon>Metazoa</taxon>
        <taxon>Ecdysozoa</taxon>
        <taxon>Arthropoda</taxon>
        <taxon>Crustacea</taxon>
        <taxon>Multicrustacea</taxon>
        <taxon>Malacostraca</taxon>
        <taxon>Eumalacostraca</taxon>
        <taxon>Eucarida</taxon>
        <taxon>Decapoda</taxon>
        <taxon>Pleocyemata</taxon>
        <taxon>Brachyura</taxon>
        <taxon>Eubrachyura</taxon>
        <taxon>Portunoidea</taxon>
        <taxon>Portunidae</taxon>
        <taxon>Portuninae</taxon>
        <taxon>Portunus</taxon>
    </lineage>
</organism>